<evidence type="ECO:0000256" key="2">
    <source>
        <dbReference type="ARBA" id="ARBA00023015"/>
    </source>
</evidence>
<dbReference type="Proteomes" id="UP000676169">
    <property type="component" value="Chromosome"/>
</dbReference>
<dbReference type="SUPFAM" id="SSF46785">
    <property type="entry name" value="Winged helix' DNA-binding domain"/>
    <property type="match status" value="1"/>
</dbReference>
<name>A0A975IYN5_9BACT</name>
<evidence type="ECO:0000259" key="5">
    <source>
        <dbReference type="PROSITE" id="PS50931"/>
    </source>
</evidence>
<dbReference type="PROSITE" id="PS50931">
    <property type="entry name" value="HTH_LYSR"/>
    <property type="match status" value="1"/>
</dbReference>
<dbReference type="Pfam" id="PF03466">
    <property type="entry name" value="LysR_substrate"/>
    <property type="match status" value="1"/>
</dbReference>
<keyword evidence="2" id="KW-0805">Transcription regulation</keyword>
<evidence type="ECO:0000256" key="1">
    <source>
        <dbReference type="ARBA" id="ARBA00009437"/>
    </source>
</evidence>
<dbReference type="Gene3D" id="1.10.10.10">
    <property type="entry name" value="Winged helix-like DNA-binding domain superfamily/Winged helix DNA-binding domain"/>
    <property type="match status" value="1"/>
</dbReference>
<dbReference type="KEGG" id="lamb:KBB96_16300"/>
<dbReference type="GO" id="GO:0032993">
    <property type="term" value="C:protein-DNA complex"/>
    <property type="evidence" value="ECO:0007669"/>
    <property type="project" value="TreeGrafter"/>
</dbReference>
<dbReference type="InterPro" id="IPR036390">
    <property type="entry name" value="WH_DNA-bd_sf"/>
</dbReference>
<dbReference type="InterPro" id="IPR036388">
    <property type="entry name" value="WH-like_DNA-bd_sf"/>
</dbReference>
<evidence type="ECO:0000313" key="7">
    <source>
        <dbReference type="Proteomes" id="UP000676169"/>
    </source>
</evidence>
<dbReference type="AlphaFoldDB" id="A0A975IYN5"/>
<evidence type="ECO:0000256" key="4">
    <source>
        <dbReference type="ARBA" id="ARBA00023163"/>
    </source>
</evidence>
<evidence type="ECO:0000313" key="6">
    <source>
        <dbReference type="EMBL" id="QUE50417.1"/>
    </source>
</evidence>
<dbReference type="PANTHER" id="PTHR30346:SF28">
    <property type="entry name" value="HTH-TYPE TRANSCRIPTIONAL REGULATOR CYNR"/>
    <property type="match status" value="1"/>
</dbReference>
<feature type="domain" description="HTH lysR-type" evidence="5">
    <location>
        <begin position="5"/>
        <end position="62"/>
    </location>
</feature>
<dbReference type="Pfam" id="PF00126">
    <property type="entry name" value="HTH_1"/>
    <property type="match status" value="1"/>
</dbReference>
<dbReference type="PRINTS" id="PR00039">
    <property type="entry name" value="HTHLYSR"/>
</dbReference>
<dbReference type="PANTHER" id="PTHR30346">
    <property type="entry name" value="TRANSCRIPTIONAL DUAL REGULATOR HCAR-RELATED"/>
    <property type="match status" value="1"/>
</dbReference>
<dbReference type="SUPFAM" id="SSF53850">
    <property type="entry name" value="Periplasmic binding protein-like II"/>
    <property type="match status" value="1"/>
</dbReference>
<comment type="similarity">
    <text evidence="1">Belongs to the LysR transcriptional regulatory family.</text>
</comment>
<keyword evidence="4" id="KW-0804">Transcription</keyword>
<dbReference type="InterPro" id="IPR005119">
    <property type="entry name" value="LysR_subst-bd"/>
</dbReference>
<dbReference type="Gene3D" id="3.40.190.10">
    <property type="entry name" value="Periplasmic binding protein-like II"/>
    <property type="match status" value="2"/>
</dbReference>
<keyword evidence="3" id="KW-0238">DNA-binding</keyword>
<evidence type="ECO:0000256" key="3">
    <source>
        <dbReference type="ARBA" id="ARBA00023125"/>
    </source>
</evidence>
<dbReference type="GO" id="GO:0003700">
    <property type="term" value="F:DNA-binding transcription factor activity"/>
    <property type="evidence" value="ECO:0007669"/>
    <property type="project" value="InterPro"/>
</dbReference>
<dbReference type="FunFam" id="1.10.10.10:FF:000001">
    <property type="entry name" value="LysR family transcriptional regulator"/>
    <property type="match status" value="1"/>
</dbReference>
<keyword evidence="7" id="KW-1185">Reference proteome</keyword>
<dbReference type="EMBL" id="CP073100">
    <property type="protein sequence ID" value="QUE50417.1"/>
    <property type="molecule type" value="Genomic_DNA"/>
</dbReference>
<proteinExistence type="inferred from homology"/>
<sequence>MSIQFDIDELKTFVLLAENGHFTETAQTLGISQPAVSQRIARLENTFGLMLFTRSAERAVLTSYGEKVLDCARRCVESHEAMGRRLTQQQRSFAGRVRVWIDHSTQGEKLAAALEQRIPDHVQVERVDSRTGSPWSERLRHFECDLAFSGVFLQSDPPLGLKRIELRREAGLSAMWAPHHYQMSPEAFNLADVLGTTLLVGSERLVPGFRHFVEDWCRRAYGATPADILEFDTAREAFQACQAGYGISLSPGSSEAPFDSSGLSVEKRALFSEVLPNAYAYGLHMREGEKNEAVTEMASWLVEAYKQIPA</sequence>
<dbReference type="InterPro" id="IPR000847">
    <property type="entry name" value="LysR_HTH_N"/>
</dbReference>
<gene>
    <name evidence="6" type="ORF">KBB96_16300</name>
</gene>
<protein>
    <submittedName>
        <fullName evidence="6">LysR family transcriptional regulator</fullName>
    </submittedName>
</protein>
<dbReference type="GO" id="GO:0003677">
    <property type="term" value="F:DNA binding"/>
    <property type="evidence" value="ECO:0007669"/>
    <property type="project" value="UniProtKB-KW"/>
</dbReference>
<organism evidence="6 7">
    <name type="scientific">Luteolibacter ambystomatis</name>
    <dbReference type="NCBI Taxonomy" id="2824561"/>
    <lineage>
        <taxon>Bacteria</taxon>
        <taxon>Pseudomonadati</taxon>
        <taxon>Verrucomicrobiota</taxon>
        <taxon>Verrucomicrobiia</taxon>
        <taxon>Verrucomicrobiales</taxon>
        <taxon>Verrucomicrobiaceae</taxon>
        <taxon>Luteolibacter</taxon>
    </lineage>
</organism>
<dbReference type="RefSeq" id="WP_211630557.1">
    <property type="nucleotide sequence ID" value="NZ_CP073100.1"/>
</dbReference>
<reference evidence="6" key="1">
    <citation type="submission" date="2021-04" db="EMBL/GenBank/DDBJ databases">
        <title>Luteolibacter sp. 32A isolated from the skin of an Anderson's salamander (Ambystoma andersonii).</title>
        <authorList>
            <person name="Spergser J."/>
            <person name="Busse H.-J."/>
        </authorList>
    </citation>
    <scope>NUCLEOTIDE SEQUENCE</scope>
    <source>
        <strain evidence="6">32A</strain>
    </source>
</reference>
<accession>A0A975IYN5</accession>